<comment type="caution">
    <text evidence="7">The sequence shown here is derived from an EMBL/GenBank/DDBJ whole genome shotgun (WGS) entry which is preliminary data.</text>
</comment>
<evidence type="ECO:0000259" key="6">
    <source>
        <dbReference type="Pfam" id="PF00692"/>
    </source>
</evidence>
<comment type="similarity">
    <text evidence="2 5">Belongs to the dUTPase family.</text>
</comment>
<comment type="function">
    <text evidence="5">Involved in nucleotide metabolism via production of dUMP, the immediate precursor of thymidine nucleotides, and decreases the intracellular concentration of dUTP so that uracil cannot be incorporated into DNA.</text>
</comment>
<proteinExistence type="inferred from homology"/>
<accession>A0A8J5L3N7</accession>
<dbReference type="GO" id="GO:0046081">
    <property type="term" value="P:dUTP catabolic process"/>
    <property type="evidence" value="ECO:0007669"/>
    <property type="project" value="UniProtKB-UniRule"/>
</dbReference>
<evidence type="ECO:0000313" key="8">
    <source>
        <dbReference type="Proteomes" id="UP000734854"/>
    </source>
</evidence>
<dbReference type="Proteomes" id="UP000734854">
    <property type="component" value="Unassembled WGS sequence"/>
</dbReference>
<protein>
    <recommendedName>
        <fullName evidence="5">Deoxyuridine 5'-triphosphate nucleotidohydrolase</fullName>
        <shortName evidence="5">dUTPase</shortName>
        <ecNumber evidence="5">3.6.1.23</ecNumber>
    </recommendedName>
    <alternativeName>
        <fullName evidence="5">dUTP pyrophosphatase</fullName>
    </alternativeName>
</protein>
<comment type="cofactor">
    <cofactor evidence="5">
        <name>Mg(2+)</name>
        <dbReference type="ChEBI" id="CHEBI:18420"/>
    </cofactor>
</comment>
<dbReference type="SUPFAM" id="SSF51283">
    <property type="entry name" value="dUTPase-like"/>
    <property type="match status" value="1"/>
</dbReference>
<comment type="pathway">
    <text evidence="1 5">Pyrimidine metabolism; dUMP biosynthesis; dUMP from dCTP (dUTP route): step 2/2.</text>
</comment>
<comment type="catalytic activity">
    <reaction evidence="5">
        <text>dUTP + H2O = dUMP + diphosphate + H(+)</text>
        <dbReference type="Rhea" id="RHEA:10248"/>
        <dbReference type="ChEBI" id="CHEBI:15377"/>
        <dbReference type="ChEBI" id="CHEBI:15378"/>
        <dbReference type="ChEBI" id="CHEBI:33019"/>
        <dbReference type="ChEBI" id="CHEBI:61555"/>
        <dbReference type="ChEBI" id="CHEBI:246422"/>
        <dbReference type="EC" id="3.6.1.23"/>
    </reaction>
</comment>
<dbReference type="GO" id="GO:0006226">
    <property type="term" value="P:dUMP biosynthetic process"/>
    <property type="evidence" value="ECO:0007669"/>
    <property type="project" value="UniProtKB-UniRule"/>
</dbReference>
<feature type="domain" description="dUTPase-like" evidence="6">
    <location>
        <begin position="217"/>
        <end position="342"/>
    </location>
</feature>
<dbReference type="Gene3D" id="2.70.40.10">
    <property type="match status" value="1"/>
</dbReference>
<dbReference type="InterPro" id="IPR029054">
    <property type="entry name" value="dUTPase-like"/>
</dbReference>
<keyword evidence="5" id="KW-0479">Metal-binding</keyword>
<dbReference type="InterPro" id="IPR008181">
    <property type="entry name" value="dUTPase"/>
</dbReference>
<evidence type="ECO:0000256" key="5">
    <source>
        <dbReference type="RuleBase" id="RU367024"/>
    </source>
</evidence>
<dbReference type="EC" id="3.6.1.23" evidence="5"/>
<gene>
    <name evidence="7" type="ORF">ZIOFF_028590</name>
</gene>
<evidence type="ECO:0000313" key="7">
    <source>
        <dbReference type="EMBL" id="KAG6510565.1"/>
    </source>
</evidence>
<dbReference type="InterPro" id="IPR036157">
    <property type="entry name" value="dUTPase-like_sf"/>
</dbReference>
<keyword evidence="5" id="KW-0460">Magnesium</keyword>
<dbReference type="CDD" id="cd07557">
    <property type="entry name" value="trimeric_dUTPase"/>
    <property type="match status" value="1"/>
</dbReference>
<dbReference type="AlphaFoldDB" id="A0A8J5L3N7"/>
<dbReference type="GO" id="GO:0004170">
    <property type="term" value="F:dUTP diphosphatase activity"/>
    <property type="evidence" value="ECO:0007669"/>
    <property type="project" value="UniProtKB-UniRule"/>
</dbReference>
<evidence type="ECO:0000256" key="4">
    <source>
        <dbReference type="ARBA" id="ARBA00023080"/>
    </source>
</evidence>
<keyword evidence="4 5" id="KW-0546">Nucleotide metabolism</keyword>
<keyword evidence="3 5" id="KW-0378">Hydrolase</keyword>
<keyword evidence="8" id="KW-1185">Reference proteome</keyword>
<evidence type="ECO:0000256" key="2">
    <source>
        <dbReference type="ARBA" id="ARBA00006581"/>
    </source>
</evidence>
<dbReference type="PANTHER" id="PTHR11241:SF0">
    <property type="entry name" value="DEOXYURIDINE 5'-TRIPHOSPHATE NUCLEOTIDOHYDROLASE"/>
    <property type="match status" value="1"/>
</dbReference>
<dbReference type="NCBIfam" id="TIGR00576">
    <property type="entry name" value="dut"/>
    <property type="match status" value="1"/>
</dbReference>
<reference evidence="7 8" key="1">
    <citation type="submission" date="2020-08" db="EMBL/GenBank/DDBJ databases">
        <title>Plant Genome Project.</title>
        <authorList>
            <person name="Zhang R.-G."/>
        </authorList>
    </citation>
    <scope>NUCLEOTIDE SEQUENCE [LARGE SCALE GENOMIC DNA]</scope>
    <source>
        <tissue evidence="7">Rhizome</tissue>
    </source>
</reference>
<dbReference type="InterPro" id="IPR033704">
    <property type="entry name" value="dUTPase_trimeric"/>
</dbReference>
<dbReference type="EMBL" id="JACMSC010000008">
    <property type="protein sequence ID" value="KAG6510565.1"/>
    <property type="molecule type" value="Genomic_DNA"/>
</dbReference>
<dbReference type="Pfam" id="PF00692">
    <property type="entry name" value="dUTPase"/>
    <property type="match status" value="1"/>
</dbReference>
<dbReference type="PANTHER" id="PTHR11241">
    <property type="entry name" value="DEOXYURIDINE 5'-TRIPHOSPHATE NUCLEOTIDOHYDROLASE"/>
    <property type="match status" value="1"/>
</dbReference>
<dbReference type="GO" id="GO:0000287">
    <property type="term" value="F:magnesium ion binding"/>
    <property type="evidence" value="ECO:0007669"/>
    <property type="project" value="UniProtKB-UniRule"/>
</dbReference>
<organism evidence="7 8">
    <name type="scientific">Zingiber officinale</name>
    <name type="common">Ginger</name>
    <name type="synonym">Amomum zingiber</name>
    <dbReference type="NCBI Taxonomy" id="94328"/>
    <lineage>
        <taxon>Eukaryota</taxon>
        <taxon>Viridiplantae</taxon>
        <taxon>Streptophyta</taxon>
        <taxon>Embryophyta</taxon>
        <taxon>Tracheophyta</taxon>
        <taxon>Spermatophyta</taxon>
        <taxon>Magnoliopsida</taxon>
        <taxon>Liliopsida</taxon>
        <taxon>Zingiberales</taxon>
        <taxon>Zingiberaceae</taxon>
        <taxon>Zingiber</taxon>
    </lineage>
</organism>
<evidence type="ECO:0000256" key="3">
    <source>
        <dbReference type="ARBA" id="ARBA00022801"/>
    </source>
</evidence>
<name>A0A8J5L3N7_ZINOF</name>
<evidence type="ECO:0000256" key="1">
    <source>
        <dbReference type="ARBA" id="ARBA00005142"/>
    </source>
</evidence>
<dbReference type="UniPathway" id="UPA00610">
    <property type="reaction ID" value="UER00666"/>
</dbReference>
<sequence>MGVIQVRIQILHRQEEGTLVLIVFRDNRWQGDQAIFATMEVDLAHGSQLIYIIPDTMLTIADFYKNIQISILARGYETWQNGEANLLITRGLVGRLSNTPNVGFAYEVQNVVDYLASSGIRALPGRRYNTRDVLGQNWIIRQSTINIPGQPTDVTTRNLLDDRISLHFENYQVPSALIQARSDNFDDKDEERAHTIAVLLADEEEDILYVKCLTSTAVLPQRRTEGSVGYDLAVSQNYHIPPYGQAMLNTGISIKTPKGTYARIAPRSSYAMRGMIIGGGVVDSDYRGEIKILVYNYSDDDMDFAEGEHIAQLILECCKTPPSIQVHDLDKTKRQDRGFGSTSSQCKNDKANPLCEGCPNCDDSTSSAAPYDYYVAPHPSYIDNREYIEYQPRRATI</sequence>